<dbReference type="AlphaFoldDB" id="A0A835A1K9"/>
<dbReference type="Proteomes" id="UP000636709">
    <property type="component" value="Unassembled WGS sequence"/>
</dbReference>
<feature type="domain" description="Disease resistance N-terminal" evidence="7">
    <location>
        <begin position="9"/>
        <end position="90"/>
    </location>
</feature>
<evidence type="ECO:0000259" key="8">
    <source>
        <dbReference type="Pfam" id="PF23559"/>
    </source>
</evidence>
<name>A0A835A1K9_9POAL</name>
<dbReference type="Pfam" id="PF23598">
    <property type="entry name" value="LRR_14"/>
    <property type="match status" value="1"/>
</dbReference>
<protein>
    <recommendedName>
        <fullName evidence="12">Rx N-terminal domain-containing protein</fullName>
    </recommendedName>
</protein>
<keyword evidence="11" id="KW-1185">Reference proteome</keyword>
<dbReference type="GO" id="GO:0009626">
    <property type="term" value="P:plant-type hypersensitive response"/>
    <property type="evidence" value="ECO:0007669"/>
    <property type="project" value="UniProtKB-ARBA"/>
</dbReference>
<feature type="domain" description="Disease resistance R13L4/SHOC-2-like LRR" evidence="9">
    <location>
        <begin position="772"/>
        <end position="1109"/>
    </location>
</feature>
<evidence type="ECO:0000256" key="1">
    <source>
        <dbReference type="ARBA" id="ARBA00008894"/>
    </source>
</evidence>
<dbReference type="CDD" id="cd14798">
    <property type="entry name" value="RX-CC_like"/>
    <property type="match status" value="1"/>
</dbReference>
<accession>A0A835A1K9</accession>
<dbReference type="Pfam" id="PF18052">
    <property type="entry name" value="Rx_N"/>
    <property type="match status" value="1"/>
</dbReference>
<dbReference type="SUPFAM" id="SSF52540">
    <property type="entry name" value="P-loop containing nucleoside triphosphate hydrolases"/>
    <property type="match status" value="1"/>
</dbReference>
<dbReference type="InterPro" id="IPR032675">
    <property type="entry name" value="LRR_dom_sf"/>
</dbReference>
<dbReference type="Gene3D" id="1.10.10.10">
    <property type="entry name" value="Winged helix-like DNA-binding domain superfamily/Winged helix DNA-binding domain"/>
    <property type="match status" value="1"/>
</dbReference>
<dbReference type="Gene3D" id="3.80.10.10">
    <property type="entry name" value="Ribonuclease Inhibitor"/>
    <property type="match status" value="2"/>
</dbReference>
<keyword evidence="6" id="KW-0175">Coiled coil</keyword>
<dbReference type="InterPro" id="IPR027417">
    <property type="entry name" value="P-loop_NTPase"/>
</dbReference>
<organism evidence="10 11">
    <name type="scientific">Digitaria exilis</name>
    <dbReference type="NCBI Taxonomy" id="1010633"/>
    <lineage>
        <taxon>Eukaryota</taxon>
        <taxon>Viridiplantae</taxon>
        <taxon>Streptophyta</taxon>
        <taxon>Embryophyta</taxon>
        <taxon>Tracheophyta</taxon>
        <taxon>Spermatophyta</taxon>
        <taxon>Magnoliopsida</taxon>
        <taxon>Liliopsida</taxon>
        <taxon>Poales</taxon>
        <taxon>Poaceae</taxon>
        <taxon>PACMAD clade</taxon>
        <taxon>Panicoideae</taxon>
        <taxon>Panicodae</taxon>
        <taxon>Paniceae</taxon>
        <taxon>Anthephorinae</taxon>
        <taxon>Digitaria</taxon>
    </lineage>
</organism>
<keyword evidence="5" id="KW-0611">Plant defense</keyword>
<evidence type="ECO:0000256" key="2">
    <source>
        <dbReference type="ARBA" id="ARBA00022614"/>
    </source>
</evidence>
<evidence type="ECO:0000256" key="3">
    <source>
        <dbReference type="ARBA" id="ARBA00022737"/>
    </source>
</evidence>
<dbReference type="Pfam" id="PF23559">
    <property type="entry name" value="WHD_DRP"/>
    <property type="match status" value="1"/>
</dbReference>
<feature type="domain" description="Disease resistance protein winged helix" evidence="8">
    <location>
        <begin position="666"/>
        <end position="737"/>
    </location>
</feature>
<evidence type="ECO:0000259" key="7">
    <source>
        <dbReference type="Pfam" id="PF18052"/>
    </source>
</evidence>
<evidence type="ECO:0000313" key="11">
    <source>
        <dbReference type="Proteomes" id="UP000636709"/>
    </source>
</evidence>
<dbReference type="InterPro" id="IPR036388">
    <property type="entry name" value="WH-like_DNA-bd_sf"/>
</dbReference>
<evidence type="ECO:0000259" key="9">
    <source>
        <dbReference type="Pfam" id="PF23598"/>
    </source>
</evidence>
<dbReference type="PANTHER" id="PTHR23155:SF1062">
    <property type="entry name" value="OS11G0579400 PROTEIN"/>
    <property type="match status" value="1"/>
</dbReference>
<proteinExistence type="inferred from homology"/>
<comment type="caution">
    <text evidence="10">The sequence shown here is derived from an EMBL/GenBank/DDBJ whole genome shotgun (WGS) entry which is preliminary data.</text>
</comment>
<dbReference type="InterPro" id="IPR058922">
    <property type="entry name" value="WHD_DRP"/>
</dbReference>
<dbReference type="InterPro" id="IPR038005">
    <property type="entry name" value="RX-like_CC"/>
</dbReference>
<dbReference type="OrthoDB" id="598581at2759"/>
<evidence type="ECO:0000256" key="6">
    <source>
        <dbReference type="ARBA" id="ARBA00023054"/>
    </source>
</evidence>
<evidence type="ECO:0000256" key="5">
    <source>
        <dbReference type="ARBA" id="ARBA00022821"/>
    </source>
</evidence>
<keyword evidence="2" id="KW-0433">Leucine-rich repeat</keyword>
<dbReference type="PANTHER" id="PTHR23155">
    <property type="entry name" value="DISEASE RESISTANCE PROTEIN RP"/>
    <property type="match status" value="1"/>
</dbReference>
<dbReference type="InterPro" id="IPR055414">
    <property type="entry name" value="LRR_R13L4/SHOC2-like"/>
</dbReference>
<evidence type="ECO:0000256" key="4">
    <source>
        <dbReference type="ARBA" id="ARBA00022741"/>
    </source>
</evidence>
<evidence type="ECO:0008006" key="12">
    <source>
        <dbReference type="Google" id="ProtNLM"/>
    </source>
</evidence>
<dbReference type="GO" id="GO:0002758">
    <property type="term" value="P:innate immune response-activating signaling pathway"/>
    <property type="evidence" value="ECO:0007669"/>
    <property type="project" value="UniProtKB-ARBA"/>
</dbReference>
<comment type="similarity">
    <text evidence="1">Belongs to the disease resistance NB-LRR family.</text>
</comment>
<dbReference type="FunFam" id="1.10.10.10:FF:000322">
    <property type="entry name" value="Probable disease resistance protein At1g63360"/>
    <property type="match status" value="1"/>
</dbReference>
<dbReference type="Gene3D" id="1.20.5.4130">
    <property type="match status" value="1"/>
</dbReference>
<dbReference type="GO" id="GO:0042742">
    <property type="term" value="P:defense response to bacterium"/>
    <property type="evidence" value="ECO:0007669"/>
    <property type="project" value="UniProtKB-ARBA"/>
</dbReference>
<dbReference type="SUPFAM" id="SSF52058">
    <property type="entry name" value="L domain-like"/>
    <property type="match status" value="2"/>
</dbReference>
<dbReference type="InterPro" id="IPR041118">
    <property type="entry name" value="Rx_N"/>
</dbReference>
<keyword evidence="4" id="KW-0547">Nucleotide-binding</keyword>
<dbReference type="EMBL" id="JACEFO010002806">
    <property type="protein sequence ID" value="KAF8648741.1"/>
    <property type="molecule type" value="Genomic_DNA"/>
</dbReference>
<dbReference type="GO" id="GO:0000166">
    <property type="term" value="F:nucleotide binding"/>
    <property type="evidence" value="ECO:0007669"/>
    <property type="project" value="UniProtKB-KW"/>
</dbReference>
<dbReference type="InterPro" id="IPR044974">
    <property type="entry name" value="Disease_R_plants"/>
</dbReference>
<evidence type="ECO:0000313" key="10">
    <source>
        <dbReference type="EMBL" id="KAF8648741.1"/>
    </source>
</evidence>
<reference evidence="10" key="1">
    <citation type="submission" date="2020-07" db="EMBL/GenBank/DDBJ databases">
        <title>Genome sequence and genetic diversity analysis of an under-domesticated orphan crop, white fonio (Digitaria exilis).</title>
        <authorList>
            <person name="Bennetzen J.L."/>
            <person name="Chen S."/>
            <person name="Ma X."/>
            <person name="Wang X."/>
            <person name="Yssel A.E.J."/>
            <person name="Chaluvadi S.R."/>
            <person name="Johnson M."/>
            <person name="Gangashetty P."/>
            <person name="Hamidou F."/>
            <person name="Sanogo M.D."/>
            <person name="Zwaenepoel A."/>
            <person name="Wallace J."/>
            <person name="Van De Peer Y."/>
            <person name="Van Deynze A."/>
        </authorList>
    </citation>
    <scope>NUCLEOTIDE SEQUENCE</scope>
    <source>
        <tissue evidence="10">Leaves</tissue>
    </source>
</reference>
<gene>
    <name evidence="10" type="ORF">HU200_064796</name>
</gene>
<sequence length="1278" mass="147235">MADLAAGAVGTLLGAIREETKLLGGVRGDLQFIKDEMESMKSFLHHLNKKKRRGREHDEPVRAWMNQVRELANDCSDCIDLYRTRDGLWRRHGWWIPSFVLEMVAQHRAANRLQELKARARDVGERRARYGVEVPNKKKNGVGSLLLDDGDDEEDEYGYFHRDDAPAVITEEEEPRGRRRPREFLEARPLEDYLSEKLVEWWTEKINGGDKNNGIGMPSIAIVAPPKDTEAVTTAFDVVASLATRFEAMVCVNIPAMHPSHRRLQQPLDILLYMLLKLQEFQYVRVYSSSEVSNKEQEQDSIRQGYYIKKKQELVDEMTKTVIEMKVNTGVAKIKSRIKDIESMEELGLDMEGQSHSTQLLRLLLVALRLSPIYDWWGRILNRGEIRDKARSVSSISDDKEIIDKVARELGDEFGGYALCLHHTQCERILREVFFLSASSNTSRPSGGEEGNKIPDLDMATLGAQLTEKMDEMATKIEEQLEIKWTVDMIEEFLRTKRTLIILLDDQNYVCRWEETRDALSLLRCATDSAMMVITTKSIQEAKDFCHPPHKPIVYSLVDLYQYHDIVLKLITRHRQQHGNDEGDKYNPRIFHDILEKCHPHEFCMKMFAHALYANPNRRNEELRMLHGALVSSQKTLLDRNAEKMFMFSYNDLPKEYKSCLLYLAIFPQGQSIRRSTLVGRWITEGLLDYQDWANAVCQAERCFDGLIDRWLVLPVDIGAAGRVKSCMVSSQVHKFITKIAKEEHIMETHLPHHLARHFSIFSDLRLRGSNSIEDFLQQLSRSSRLLLFKMLDLEDCQCFKKNRRYLKDICNNILLLKYLSLRGTNVTRLPKEINNLHDLEILDIRETRVQVNATSNILLRQLKRLLAGCVDTSPRNYETHTTSVRIPYRIDKMTNMEVLSNVRVSKAVGQELKNIAKLHQLRRLCIVINDKEDHLKCLVQAISELHECLRSLSITLHPEDEGATSSKEPIDTRYFQSPMLLESLGINGVTKRVQLLPLLVPKGSKELAKVTLGCTSLDQDSLSIITAELPKLLSVRLRHKGYTQDRFTFRKNEFQTLNYFLVEGQNMTEITFEEGAAPELEKIGLSFTNISNLFGVERLPKLKEVELNGNKFLLSLFDSAHQIVKVTLRGTLLKEGDLHILAKKTNLRCLVLLDKCFKESRLNFKKDDFTKLNLLIINCSIISSIDFSPGSAPWLRKIVWSFAKIDSLGIKNLRSLKELELNGEFIPNGVKDTIRDHKTMIDFKHNKPQNQDHERGHETEKGEDIERFPLFCWKSRG</sequence>
<keyword evidence="3" id="KW-0677">Repeat</keyword>